<dbReference type="AlphaFoldDB" id="A0A0G1UUL2"/>
<organism evidence="4 5">
    <name type="scientific">Candidatus Beckwithbacteria bacterium GW2011_GWB1_47_15</name>
    <dbReference type="NCBI Taxonomy" id="1618371"/>
    <lineage>
        <taxon>Bacteria</taxon>
        <taxon>Candidatus Beckwithiibacteriota</taxon>
    </lineage>
</organism>
<sequence length="320" mass="36025">MKKPIYIDTDVGNDDLIAILMLQLSKKFNIKAFSTVYGVSETNLGTSNLARILTFINNPIPIIKGKTRAMNRNWQAVFPKIDRVRANKLTLLEKIPLPQDPSPKILVYNSLDKLADLIKSERQKITLVCLGPLTNIATLIEKCRDTLIVKVDQIILMGGAFKSMPGPPLSQDILDYNLYLDPEAADIIFNSSIPTTIIPINATLYVPAMVPLVKNQLKKTLEQFNQNLKQKRLTKKNSLVIRELILKNNYDFNCYYDPLVSAAMIDPNIVTKTYRGRIQVNLAGKNRGQTKLIPSKTKAVKIISGVKAEKFYRLLLNLLT</sequence>
<dbReference type="GO" id="GO:0005829">
    <property type="term" value="C:cytosol"/>
    <property type="evidence" value="ECO:0007669"/>
    <property type="project" value="TreeGrafter"/>
</dbReference>
<evidence type="ECO:0000259" key="3">
    <source>
        <dbReference type="Pfam" id="PF01156"/>
    </source>
</evidence>
<keyword evidence="2" id="KW-0326">Glycosidase</keyword>
<evidence type="ECO:0000256" key="2">
    <source>
        <dbReference type="ARBA" id="ARBA00023295"/>
    </source>
</evidence>
<dbReference type="InterPro" id="IPR023186">
    <property type="entry name" value="IUNH"/>
</dbReference>
<dbReference type="Gene3D" id="3.90.245.10">
    <property type="entry name" value="Ribonucleoside hydrolase-like"/>
    <property type="match status" value="1"/>
</dbReference>
<protein>
    <submittedName>
        <fullName evidence="4">Inosine-uridine nucleoside N-ribohydrolase</fullName>
    </submittedName>
</protein>
<dbReference type="GO" id="GO:0008477">
    <property type="term" value="F:purine nucleosidase activity"/>
    <property type="evidence" value="ECO:0007669"/>
    <property type="project" value="TreeGrafter"/>
</dbReference>
<evidence type="ECO:0000313" key="4">
    <source>
        <dbReference type="EMBL" id="KKU61410.1"/>
    </source>
</evidence>
<dbReference type="GO" id="GO:0006152">
    <property type="term" value="P:purine nucleoside catabolic process"/>
    <property type="evidence" value="ECO:0007669"/>
    <property type="project" value="TreeGrafter"/>
</dbReference>
<accession>A0A0G1UUL2</accession>
<keyword evidence="1 4" id="KW-0378">Hydrolase</keyword>
<evidence type="ECO:0000313" key="5">
    <source>
        <dbReference type="Proteomes" id="UP000033860"/>
    </source>
</evidence>
<dbReference type="SUPFAM" id="SSF53590">
    <property type="entry name" value="Nucleoside hydrolase"/>
    <property type="match status" value="1"/>
</dbReference>
<reference evidence="4 5" key="1">
    <citation type="journal article" date="2015" name="Nature">
        <title>rRNA introns, odd ribosomes, and small enigmatic genomes across a large radiation of phyla.</title>
        <authorList>
            <person name="Brown C.T."/>
            <person name="Hug L.A."/>
            <person name="Thomas B.C."/>
            <person name="Sharon I."/>
            <person name="Castelle C.J."/>
            <person name="Singh A."/>
            <person name="Wilkins M.J."/>
            <person name="Williams K.H."/>
            <person name="Banfield J.F."/>
        </authorList>
    </citation>
    <scope>NUCLEOTIDE SEQUENCE [LARGE SCALE GENOMIC DNA]</scope>
</reference>
<gene>
    <name evidence="4" type="ORF">UX85_C0003G0069</name>
</gene>
<dbReference type="Pfam" id="PF01156">
    <property type="entry name" value="IU_nuc_hydro"/>
    <property type="match status" value="1"/>
</dbReference>
<dbReference type="PANTHER" id="PTHR12304">
    <property type="entry name" value="INOSINE-URIDINE PREFERRING NUCLEOSIDE HYDROLASE"/>
    <property type="match status" value="1"/>
</dbReference>
<name>A0A0G1UUL2_9BACT</name>
<dbReference type="Proteomes" id="UP000033860">
    <property type="component" value="Unassembled WGS sequence"/>
</dbReference>
<dbReference type="InterPro" id="IPR001910">
    <property type="entry name" value="Inosine/uridine_hydrolase_dom"/>
</dbReference>
<comment type="caution">
    <text evidence="4">The sequence shown here is derived from an EMBL/GenBank/DDBJ whole genome shotgun (WGS) entry which is preliminary data.</text>
</comment>
<dbReference type="EMBL" id="LCNT01000003">
    <property type="protein sequence ID" value="KKU61410.1"/>
    <property type="molecule type" value="Genomic_DNA"/>
</dbReference>
<proteinExistence type="predicted"/>
<dbReference type="PANTHER" id="PTHR12304:SF4">
    <property type="entry name" value="URIDINE NUCLEOSIDASE"/>
    <property type="match status" value="1"/>
</dbReference>
<evidence type="ECO:0000256" key="1">
    <source>
        <dbReference type="ARBA" id="ARBA00022801"/>
    </source>
</evidence>
<feature type="domain" description="Inosine/uridine-preferring nucleoside hydrolase" evidence="3">
    <location>
        <begin position="5"/>
        <end position="312"/>
    </location>
</feature>
<dbReference type="InterPro" id="IPR036452">
    <property type="entry name" value="Ribo_hydro-like"/>
</dbReference>